<feature type="transmembrane region" description="Helical" evidence="1">
    <location>
        <begin position="158"/>
        <end position="179"/>
    </location>
</feature>
<keyword evidence="1" id="KW-1133">Transmembrane helix</keyword>
<name>A0A2A4JT21_HELVI</name>
<dbReference type="AlphaFoldDB" id="A0A2A4JT21"/>
<feature type="transmembrane region" description="Helical" evidence="1">
    <location>
        <begin position="263"/>
        <end position="289"/>
    </location>
</feature>
<feature type="transmembrane region" description="Helical" evidence="1">
    <location>
        <begin position="231"/>
        <end position="251"/>
    </location>
</feature>
<protein>
    <recommendedName>
        <fullName evidence="3">G-protein coupled receptors family 2 profile 2 domain-containing protein</fullName>
    </recommendedName>
</protein>
<feature type="transmembrane region" description="Helical" evidence="1">
    <location>
        <begin position="49"/>
        <end position="74"/>
    </location>
</feature>
<feature type="transmembrane region" description="Helical" evidence="1">
    <location>
        <begin position="118"/>
        <end position="138"/>
    </location>
</feature>
<dbReference type="EMBL" id="NWSH01000624">
    <property type="protein sequence ID" value="PCG75187.1"/>
    <property type="molecule type" value="Genomic_DNA"/>
</dbReference>
<keyword evidence="1" id="KW-0812">Transmembrane</keyword>
<organism evidence="2">
    <name type="scientific">Heliothis virescens</name>
    <name type="common">Tobacco budworm moth</name>
    <dbReference type="NCBI Taxonomy" id="7102"/>
    <lineage>
        <taxon>Eukaryota</taxon>
        <taxon>Metazoa</taxon>
        <taxon>Ecdysozoa</taxon>
        <taxon>Arthropoda</taxon>
        <taxon>Hexapoda</taxon>
        <taxon>Insecta</taxon>
        <taxon>Pterygota</taxon>
        <taxon>Neoptera</taxon>
        <taxon>Endopterygota</taxon>
        <taxon>Lepidoptera</taxon>
        <taxon>Glossata</taxon>
        <taxon>Ditrysia</taxon>
        <taxon>Noctuoidea</taxon>
        <taxon>Noctuidae</taxon>
        <taxon>Heliothinae</taxon>
        <taxon>Heliothis</taxon>
    </lineage>
</organism>
<comment type="caution">
    <text evidence="2">The sequence shown here is derived from an EMBL/GenBank/DDBJ whole genome shotgun (WGS) entry which is preliminary data.</text>
</comment>
<dbReference type="Gene3D" id="1.20.1070.10">
    <property type="entry name" value="Rhodopsin 7-helix transmembrane proteins"/>
    <property type="match status" value="1"/>
</dbReference>
<keyword evidence="1" id="KW-0472">Membrane</keyword>
<evidence type="ECO:0000256" key="1">
    <source>
        <dbReference type="SAM" id="Phobius"/>
    </source>
</evidence>
<reference evidence="2" key="1">
    <citation type="submission" date="2017-09" db="EMBL/GenBank/DDBJ databases">
        <title>Contemporary evolution of a Lepidopteran species, Heliothis virescens, in response to modern agricultural practices.</title>
        <authorList>
            <person name="Fritz M.L."/>
            <person name="Deyonke A.M."/>
            <person name="Papanicolaou A."/>
            <person name="Micinski S."/>
            <person name="Westbrook J."/>
            <person name="Gould F."/>
        </authorList>
    </citation>
    <scope>NUCLEOTIDE SEQUENCE [LARGE SCALE GENOMIC DNA]</scope>
    <source>
        <strain evidence="2">HvINT-</strain>
        <tissue evidence="2">Whole body</tissue>
    </source>
</reference>
<feature type="transmembrane region" description="Helical" evidence="1">
    <location>
        <begin position="191"/>
        <end position="211"/>
    </location>
</feature>
<accession>A0A2A4JT21</accession>
<evidence type="ECO:0008006" key="3">
    <source>
        <dbReference type="Google" id="ProtNLM"/>
    </source>
</evidence>
<proteinExistence type="predicted"/>
<sequence>MDNYSSSGCPLNESNTRNYPITLSLLDLEHGSVIHSPKNETSFWTIFTFAWSSVGIALSAAALALLILTAVLFAEWRKNYKNQQLIQFMLARFLYTSVRFFADIQYMFQICAISERSVFLDILAVIYSELVLIAWMFVFSRQIYIGLVKVFTTENANIWTVSLCAWLGPAVAALLLNLLFYAGHDTNHRYLLIYILLVKWPILISNAVLLIKALRSVLKNNMNPENNTKIVIVMIILIFTFCFQQMVLDICKIAFFKLTLRKTVISIVLTVSNIISMYHCAFSVVFWVLGNANTRKLWRFRGKELRGKIRVSVRISALSSQK</sequence>
<gene>
    <name evidence="2" type="ORF">B5V51_12087</name>
</gene>
<evidence type="ECO:0000313" key="2">
    <source>
        <dbReference type="EMBL" id="PCG75187.1"/>
    </source>
</evidence>